<dbReference type="AlphaFoldDB" id="A0A1C0YUF0"/>
<dbReference type="GO" id="GO:0004888">
    <property type="term" value="F:transmembrane signaling receptor activity"/>
    <property type="evidence" value="ECO:0007669"/>
    <property type="project" value="InterPro"/>
</dbReference>
<dbReference type="Proteomes" id="UP000093482">
    <property type="component" value="Unassembled WGS sequence"/>
</dbReference>
<dbReference type="Pfam" id="PF00015">
    <property type="entry name" value="MCPsignal"/>
    <property type="match status" value="1"/>
</dbReference>
<protein>
    <submittedName>
        <fullName evidence="5">Chemoreceptor protein</fullName>
    </submittedName>
</protein>
<evidence type="ECO:0000256" key="1">
    <source>
        <dbReference type="ARBA" id="ARBA00023224"/>
    </source>
</evidence>
<dbReference type="PROSITE" id="PS50111">
    <property type="entry name" value="CHEMOTAXIS_TRANSDUC_2"/>
    <property type="match status" value="1"/>
</dbReference>
<dbReference type="GO" id="GO:0007165">
    <property type="term" value="P:signal transduction"/>
    <property type="evidence" value="ECO:0007669"/>
    <property type="project" value="UniProtKB-KW"/>
</dbReference>
<gene>
    <name evidence="5" type="ORF">A6K76_01800</name>
</gene>
<keyword evidence="6" id="KW-1185">Reference proteome</keyword>
<dbReference type="InterPro" id="IPR004090">
    <property type="entry name" value="Chemotax_Me-accpt_rcpt"/>
</dbReference>
<keyword evidence="1 3" id="KW-0807">Transducer</keyword>
<sequence>MFFKSKQQPVLSSTPTYKTDIHVDGRLLQTLASNSFQTQDHVYLKEAYSLVSAHIQTICETFHTRLAHIHESGKNPIDEPTIRRYLERFFTHPRDNDYVEKNLSFFYQFRKNHFEPGKLVSVFNQFGFDLINLLHLEKKNKTIALIHSVQLALNIDQQILVELLTERMIENVVREISDLMDSNARIMSMKDLVQSLDEQNVQIQRTATATEELSSAITEVARTSTRISEKTADSLTLAARGQQDIEHALNDIFKTEETFTQIVDTFNDLQDRVNDIESVVTLINGIADQTNLLALNASIEAARAGEHGKGFSVVAQEVRKLAEGTVSALGSVRENVQHLKKYSNDVSNSIHSTKMTIHDATNEAKNSLPILSSIVDAVEQISLDVTTTAAVSQEQAAAVDEISNTMNRIARLSEEVREYGEDTSIGIHRLGAEINDFRLRVVEKNKVQLSSIALLQLSKADHILWKWRVYNMFMGLEQIQGSDVVSHKDCRLGKWYFSDRTAKKFKSHPAYEQMDKYHAEVHQAARQAVENFNARHYAEAEANLKQLEIASEHVLKYINMLINELQEERLDG</sequence>
<dbReference type="PANTHER" id="PTHR32089:SF112">
    <property type="entry name" value="LYSOZYME-LIKE PROTEIN-RELATED"/>
    <property type="match status" value="1"/>
</dbReference>
<comment type="caution">
    <text evidence="5">The sequence shown here is derived from an EMBL/GenBank/DDBJ whole genome shotgun (WGS) entry which is preliminary data.</text>
</comment>
<proteinExistence type="inferred from homology"/>
<dbReference type="SUPFAM" id="SSF58104">
    <property type="entry name" value="Methyl-accepting chemotaxis protein (MCP) signaling domain"/>
    <property type="match status" value="1"/>
</dbReference>
<dbReference type="Pfam" id="PF13682">
    <property type="entry name" value="CZB"/>
    <property type="match status" value="1"/>
</dbReference>
<dbReference type="Gene3D" id="1.20.120.30">
    <property type="entry name" value="Aspartate receptor, ligand-binding domain"/>
    <property type="match status" value="1"/>
</dbReference>
<dbReference type="PRINTS" id="PR00260">
    <property type="entry name" value="CHEMTRNSDUCR"/>
</dbReference>
<evidence type="ECO:0000256" key="2">
    <source>
        <dbReference type="ARBA" id="ARBA00029447"/>
    </source>
</evidence>
<dbReference type="OrthoDB" id="266313at2"/>
<feature type="domain" description="Methyl-accepting transducer" evidence="4">
    <location>
        <begin position="188"/>
        <end position="410"/>
    </location>
</feature>
<dbReference type="EMBL" id="MATO01000034">
    <property type="protein sequence ID" value="OCS90808.1"/>
    <property type="molecule type" value="Genomic_DNA"/>
</dbReference>
<name>A0A1C0YUF0_9BACL</name>
<accession>A0A1C0YUF0</accession>
<comment type="similarity">
    <text evidence="2">Belongs to the methyl-accepting chemotaxis (MCP) protein family.</text>
</comment>
<dbReference type="GO" id="GO:0019825">
    <property type="term" value="F:oxygen binding"/>
    <property type="evidence" value="ECO:0007669"/>
    <property type="project" value="InterPro"/>
</dbReference>
<dbReference type="RefSeq" id="WP_066464228.1">
    <property type="nucleotide sequence ID" value="NZ_MATO01000034.1"/>
</dbReference>
<dbReference type="InterPro" id="IPR004089">
    <property type="entry name" value="MCPsignal_dom"/>
</dbReference>
<evidence type="ECO:0000313" key="6">
    <source>
        <dbReference type="Proteomes" id="UP000093482"/>
    </source>
</evidence>
<dbReference type="GO" id="GO:0006935">
    <property type="term" value="P:chemotaxis"/>
    <property type="evidence" value="ECO:0007669"/>
    <property type="project" value="InterPro"/>
</dbReference>
<evidence type="ECO:0000256" key="3">
    <source>
        <dbReference type="PROSITE-ProRule" id="PRU00284"/>
    </source>
</evidence>
<dbReference type="PANTHER" id="PTHR32089">
    <property type="entry name" value="METHYL-ACCEPTING CHEMOTAXIS PROTEIN MCPB"/>
    <property type="match status" value="1"/>
</dbReference>
<dbReference type="CDD" id="cd11386">
    <property type="entry name" value="MCP_signal"/>
    <property type="match status" value="1"/>
</dbReference>
<dbReference type="GO" id="GO:0016020">
    <property type="term" value="C:membrane"/>
    <property type="evidence" value="ECO:0007669"/>
    <property type="project" value="InterPro"/>
</dbReference>
<dbReference type="InterPro" id="IPR025991">
    <property type="entry name" value="Chemoreceptor_zinc-bind_dom"/>
</dbReference>
<dbReference type="Gene3D" id="1.10.287.950">
    <property type="entry name" value="Methyl-accepting chemotaxis protein"/>
    <property type="match status" value="1"/>
</dbReference>
<reference evidence="5 6" key="1">
    <citation type="submission" date="2016-07" db="EMBL/GenBank/DDBJ databases">
        <title>Caryophanon latum genome sequencing.</title>
        <authorList>
            <person name="Verma A."/>
            <person name="Pal Y."/>
            <person name="Krishnamurthi S."/>
        </authorList>
    </citation>
    <scope>NUCLEOTIDE SEQUENCE [LARGE SCALE GENOMIC DNA]</scope>
    <source>
        <strain evidence="5 6">DSM 14151</strain>
    </source>
</reference>
<keyword evidence="5" id="KW-0675">Receptor</keyword>
<dbReference type="SMART" id="SM00283">
    <property type="entry name" value="MA"/>
    <property type="match status" value="1"/>
</dbReference>
<dbReference type="GO" id="GO:0020037">
    <property type="term" value="F:heme binding"/>
    <property type="evidence" value="ECO:0007669"/>
    <property type="project" value="InterPro"/>
</dbReference>
<organism evidence="5 6">
    <name type="scientific">Caryophanon latum</name>
    <dbReference type="NCBI Taxonomy" id="33977"/>
    <lineage>
        <taxon>Bacteria</taxon>
        <taxon>Bacillati</taxon>
        <taxon>Bacillota</taxon>
        <taxon>Bacilli</taxon>
        <taxon>Bacillales</taxon>
        <taxon>Caryophanaceae</taxon>
        <taxon>Caryophanon</taxon>
    </lineage>
</organism>
<evidence type="ECO:0000313" key="5">
    <source>
        <dbReference type="EMBL" id="OCS90808.1"/>
    </source>
</evidence>
<evidence type="ECO:0000259" key="4">
    <source>
        <dbReference type="PROSITE" id="PS50111"/>
    </source>
</evidence>